<evidence type="ECO:0000259" key="3">
    <source>
        <dbReference type="PROSITE" id="PS50835"/>
    </source>
</evidence>
<reference evidence="4" key="1">
    <citation type="submission" date="2025-08" db="UniProtKB">
        <authorList>
            <consortium name="RefSeq"/>
        </authorList>
    </citation>
    <scope>IDENTIFICATION</scope>
    <source>
        <tissue evidence="4">Whole insect</tissue>
    </source>
</reference>
<dbReference type="PANTHER" id="PTHR21261">
    <property type="entry name" value="BEAT PROTEIN"/>
    <property type="match status" value="1"/>
</dbReference>
<keyword evidence="1" id="KW-1133">Transmembrane helix</keyword>
<evidence type="ECO:0000256" key="2">
    <source>
        <dbReference type="SAM" id="SignalP"/>
    </source>
</evidence>
<keyword evidence="1" id="KW-0472">Membrane</keyword>
<dbReference type="PANTHER" id="PTHR21261:SF17">
    <property type="entry name" value="BEAT VI"/>
    <property type="match status" value="1"/>
</dbReference>
<dbReference type="SMART" id="SM00409">
    <property type="entry name" value="IG"/>
    <property type="match status" value="1"/>
</dbReference>
<feature type="transmembrane region" description="Helical" evidence="1">
    <location>
        <begin position="265"/>
        <end position="288"/>
    </location>
</feature>
<feature type="transmembrane region" description="Helical" evidence="1">
    <location>
        <begin position="232"/>
        <end position="253"/>
    </location>
</feature>
<keyword evidence="2" id="KW-0732">Signal</keyword>
<accession>A0A6P7H594</accession>
<feature type="chain" id="PRO_5028088138" evidence="2">
    <location>
        <begin position="19"/>
        <end position="318"/>
    </location>
</feature>
<dbReference type="InterPro" id="IPR013783">
    <property type="entry name" value="Ig-like_fold"/>
</dbReference>
<dbReference type="InterPro" id="IPR013151">
    <property type="entry name" value="Immunoglobulin_dom"/>
</dbReference>
<dbReference type="Pfam" id="PF00047">
    <property type="entry name" value="ig"/>
    <property type="match status" value="1"/>
</dbReference>
<protein>
    <submittedName>
        <fullName evidence="4">Uncharacterized protein LOC114346289</fullName>
    </submittedName>
</protein>
<dbReference type="InterPro" id="IPR003599">
    <property type="entry name" value="Ig_sub"/>
</dbReference>
<dbReference type="InterPro" id="IPR036179">
    <property type="entry name" value="Ig-like_dom_sf"/>
</dbReference>
<feature type="transmembrane region" description="Helical" evidence="1">
    <location>
        <begin position="204"/>
        <end position="226"/>
    </location>
</feature>
<dbReference type="AlphaFoldDB" id="A0A6P7H594"/>
<sequence length="318" mass="35869">MLQYVCLIFVTYLASVHCIPCQQRAVEVEVPTSVKIGDSATIICNVKPKNEEDHLINVRWYKENEEFYRFTPDETPPIKQFPVPGITVDVEKSSVKTVVLNNVQNQLTANYSCQASWTVPNIATAKDSKEMFVVDELKGEIILTVENENPGYNEQLMGVCITPPSKIAPKITWFLNGYQVKIIYFELVLLVFRSDLILNTLGIHSILCPLLVILYFVISLTLPLTFPPQCLVLHTLGVHSIFCPLLVILYFVISLTLPLTFPPQCLVLHTLGVHSIFCPLLVILYFVISLTLPLTLPTQCLVLRLIKVESSLHMFPPE</sequence>
<dbReference type="RefSeq" id="XP_028152858.1">
    <property type="nucleotide sequence ID" value="XM_028297057.1"/>
</dbReference>
<dbReference type="InterPro" id="IPR007110">
    <property type="entry name" value="Ig-like_dom"/>
</dbReference>
<feature type="transmembrane region" description="Helical" evidence="1">
    <location>
        <begin position="173"/>
        <end position="192"/>
    </location>
</feature>
<dbReference type="PROSITE" id="PS50835">
    <property type="entry name" value="IG_LIKE"/>
    <property type="match status" value="1"/>
</dbReference>
<dbReference type="Gene3D" id="2.60.40.10">
    <property type="entry name" value="Immunoglobulins"/>
    <property type="match status" value="1"/>
</dbReference>
<dbReference type="InParanoid" id="A0A6P7H594"/>
<keyword evidence="1" id="KW-0812">Transmembrane</keyword>
<evidence type="ECO:0000256" key="1">
    <source>
        <dbReference type="SAM" id="Phobius"/>
    </source>
</evidence>
<name>A0A6P7H594_DIAVI</name>
<organism evidence="4">
    <name type="scientific">Diabrotica virgifera virgifera</name>
    <name type="common">western corn rootworm</name>
    <dbReference type="NCBI Taxonomy" id="50390"/>
    <lineage>
        <taxon>Eukaryota</taxon>
        <taxon>Metazoa</taxon>
        <taxon>Ecdysozoa</taxon>
        <taxon>Arthropoda</taxon>
        <taxon>Hexapoda</taxon>
        <taxon>Insecta</taxon>
        <taxon>Pterygota</taxon>
        <taxon>Neoptera</taxon>
        <taxon>Endopterygota</taxon>
        <taxon>Coleoptera</taxon>
        <taxon>Polyphaga</taxon>
        <taxon>Cucujiformia</taxon>
        <taxon>Chrysomeloidea</taxon>
        <taxon>Chrysomelidae</taxon>
        <taxon>Galerucinae</taxon>
        <taxon>Diabroticina</taxon>
        <taxon>Diabroticites</taxon>
        <taxon>Diabrotica</taxon>
    </lineage>
</organism>
<dbReference type="SUPFAM" id="SSF48726">
    <property type="entry name" value="Immunoglobulin"/>
    <property type="match status" value="1"/>
</dbReference>
<evidence type="ECO:0000313" key="4">
    <source>
        <dbReference type="RefSeq" id="XP_028152858.1"/>
    </source>
</evidence>
<feature type="signal peptide" evidence="2">
    <location>
        <begin position="1"/>
        <end position="18"/>
    </location>
</feature>
<gene>
    <name evidence="4" type="primary">LOC114346289</name>
</gene>
<feature type="domain" description="Ig-like" evidence="3">
    <location>
        <begin position="20"/>
        <end position="132"/>
    </location>
</feature>
<proteinExistence type="predicted"/>